<accession>A0ABW0MIB5</accession>
<dbReference type="Proteomes" id="UP001596101">
    <property type="component" value="Unassembled WGS sequence"/>
</dbReference>
<dbReference type="SUPFAM" id="SSF55469">
    <property type="entry name" value="FMN-dependent nitroreductase-like"/>
    <property type="match status" value="1"/>
</dbReference>
<protein>
    <submittedName>
        <fullName evidence="2">Nitroreductase family protein</fullName>
    </submittedName>
</protein>
<name>A0ABW0MIB5_9BURK</name>
<feature type="domain" description="Nitroreductase" evidence="1">
    <location>
        <begin position="4"/>
        <end position="45"/>
    </location>
</feature>
<keyword evidence="3" id="KW-1185">Reference proteome</keyword>
<gene>
    <name evidence="2" type="ORF">ACFPQ5_05580</name>
</gene>
<reference evidence="3" key="1">
    <citation type="journal article" date="2019" name="Int. J. Syst. Evol. Microbiol.">
        <title>The Global Catalogue of Microorganisms (GCM) 10K type strain sequencing project: providing services to taxonomists for standard genome sequencing and annotation.</title>
        <authorList>
            <consortium name="The Broad Institute Genomics Platform"/>
            <consortium name="The Broad Institute Genome Sequencing Center for Infectious Disease"/>
            <person name="Wu L."/>
            <person name="Ma J."/>
        </authorList>
    </citation>
    <scope>NUCLEOTIDE SEQUENCE [LARGE SCALE GENOMIC DNA]</scope>
    <source>
        <strain evidence="3">CCUG 43111</strain>
    </source>
</reference>
<dbReference type="Gene3D" id="3.40.109.10">
    <property type="entry name" value="NADH Oxidase"/>
    <property type="match status" value="2"/>
</dbReference>
<dbReference type="EMBL" id="JBHSMR010000008">
    <property type="protein sequence ID" value="MFC5477648.1"/>
    <property type="molecule type" value="Genomic_DNA"/>
</dbReference>
<dbReference type="RefSeq" id="WP_379752285.1">
    <property type="nucleotide sequence ID" value="NZ_JBHSMR010000008.1"/>
</dbReference>
<sequence length="359" mass="40729">MSSSMTNNTIERILDLARWAPSGDNMQTWRFEIAAPDHLVVHAYDTRDHCVYDLDGHPSQIAFGTLLETIAIAASGHGLRADISRRPEGRDTHPVFDVRFVQDSSIVRSPLIEVIDKRSVQRRPMKTTPLSAEHKRLLAATVAPDYELSWLESRAQKWQAAKLMFNNARLRLTMPEAFETHRSIIDWENRTHSPDKVPAGALGVDAMTLHLMKWAMVSWRRMNTVNTLMGTWAPRLQMDLAPGMACAAHFVLKAKRAPQSIDDYVAAGRALQRFWLTMTTLGLYMQPEMTPLIFSKYAREGTRFTKQPKLEGAARDLQRETEALIFNDSLFPVYMGRLGYGPAPTARSVRRPVAELMKR</sequence>
<comment type="caution">
    <text evidence="2">The sequence shown here is derived from an EMBL/GenBank/DDBJ whole genome shotgun (WGS) entry which is preliminary data.</text>
</comment>
<proteinExistence type="predicted"/>
<dbReference type="Pfam" id="PF00881">
    <property type="entry name" value="Nitroreductase"/>
    <property type="match status" value="1"/>
</dbReference>
<evidence type="ECO:0000313" key="3">
    <source>
        <dbReference type="Proteomes" id="UP001596101"/>
    </source>
</evidence>
<organism evidence="2 3">
    <name type="scientific">Massilia suwonensis</name>
    <dbReference type="NCBI Taxonomy" id="648895"/>
    <lineage>
        <taxon>Bacteria</taxon>
        <taxon>Pseudomonadati</taxon>
        <taxon>Pseudomonadota</taxon>
        <taxon>Betaproteobacteria</taxon>
        <taxon>Burkholderiales</taxon>
        <taxon>Oxalobacteraceae</taxon>
        <taxon>Telluria group</taxon>
        <taxon>Massilia</taxon>
    </lineage>
</organism>
<dbReference type="InterPro" id="IPR029479">
    <property type="entry name" value="Nitroreductase"/>
</dbReference>
<evidence type="ECO:0000259" key="1">
    <source>
        <dbReference type="Pfam" id="PF00881"/>
    </source>
</evidence>
<evidence type="ECO:0000313" key="2">
    <source>
        <dbReference type="EMBL" id="MFC5477648.1"/>
    </source>
</evidence>
<dbReference type="InterPro" id="IPR000415">
    <property type="entry name" value="Nitroreductase-like"/>
</dbReference>